<sequence length="195" mass="22246">MLRKDIKKEPYKLKNPNGKIPTIEDPNTGITLFEPIRCYHPIPRRHIYEITNKLAYTTFPEKYLTLSWLSLQMSTHGTYFVWFHPEKNSTAAIDRYGNEMKRIVGVIDRHLKRTGTQYLIGDKCTYADLAFVMWDQIMPLLVGDWDFKTEAPDFAAWNERVVAQSAVQRDLAGGGKAPSTDRTAPVLKLGAGLVT</sequence>
<gene>
    <name evidence="2 4" type="ORF">BDZ99DRAFT_519358</name>
</gene>
<dbReference type="InterPro" id="IPR036282">
    <property type="entry name" value="Glutathione-S-Trfase_C_sf"/>
</dbReference>
<dbReference type="AlphaFoldDB" id="A0A6A6YQ75"/>
<feature type="domain" description="GST C-terminal" evidence="1">
    <location>
        <begin position="58"/>
        <end position="182"/>
    </location>
</feature>
<dbReference type="GO" id="GO:0016740">
    <property type="term" value="F:transferase activity"/>
    <property type="evidence" value="ECO:0007669"/>
    <property type="project" value="UniProtKB-KW"/>
</dbReference>
<evidence type="ECO:0000313" key="4">
    <source>
        <dbReference type="RefSeq" id="XP_033577633.1"/>
    </source>
</evidence>
<evidence type="ECO:0000259" key="1">
    <source>
        <dbReference type="PROSITE" id="PS50405"/>
    </source>
</evidence>
<evidence type="ECO:0000313" key="2">
    <source>
        <dbReference type="EMBL" id="KAF2810669.1"/>
    </source>
</evidence>
<dbReference type="Gene3D" id="1.20.1050.10">
    <property type="match status" value="1"/>
</dbReference>
<dbReference type="PROSITE" id="PS50405">
    <property type="entry name" value="GST_CTER"/>
    <property type="match status" value="1"/>
</dbReference>
<dbReference type="InterPro" id="IPR004046">
    <property type="entry name" value="GST_C"/>
</dbReference>
<name>A0A6A6YQ75_9PEZI</name>
<dbReference type="GeneID" id="54466299"/>
<reference evidence="2 4" key="1">
    <citation type="journal article" date="2020" name="Stud. Mycol.">
        <title>101 Dothideomycetes genomes: a test case for predicting lifestyles and emergence of pathogens.</title>
        <authorList>
            <person name="Haridas S."/>
            <person name="Albert R."/>
            <person name="Binder M."/>
            <person name="Bloem J."/>
            <person name="Labutti K."/>
            <person name="Salamov A."/>
            <person name="Andreopoulos B."/>
            <person name="Baker S."/>
            <person name="Barry K."/>
            <person name="Bills G."/>
            <person name="Bluhm B."/>
            <person name="Cannon C."/>
            <person name="Castanera R."/>
            <person name="Culley D."/>
            <person name="Daum C."/>
            <person name="Ezra D."/>
            <person name="Gonzalez J."/>
            <person name="Henrissat B."/>
            <person name="Kuo A."/>
            <person name="Liang C."/>
            <person name="Lipzen A."/>
            <person name="Lutzoni F."/>
            <person name="Magnuson J."/>
            <person name="Mondo S."/>
            <person name="Nolan M."/>
            <person name="Ohm R."/>
            <person name="Pangilinan J."/>
            <person name="Park H.-J."/>
            <person name="Ramirez L."/>
            <person name="Alfaro M."/>
            <person name="Sun H."/>
            <person name="Tritt A."/>
            <person name="Yoshinaga Y."/>
            <person name="Zwiers L.-H."/>
            <person name="Turgeon B."/>
            <person name="Goodwin S."/>
            <person name="Spatafora J."/>
            <person name="Crous P."/>
            <person name="Grigoriev I."/>
        </authorList>
    </citation>
    <scope>NUCLEOTIDE SEQUENCE</scope>
    <source>
        <strain evidence="2 4">CBS 304.34</strain>
    </source>
</reference>
<protein>
    <submittedName>
        <fullName evidence="2 4">Glutathione S-transferase</fullName>
    </submittedName>
</protein>
<keyword evidence="2" id="KW-0808">Transferase</keyword>
<accession>A0A6A6YQ75</accession>
<dbReference type="Proteomes" id="UP000504636">
    <property type="component" value="Unplaced"/>
</dbReference>
<dbReference type="Pfam" id="PF00043">
    <property type="entry name" value="GST_C"/>
    <property type="match status" value="1"/>
</dbReference>
<dbReference type="Gene3D" id="3.40.30.10">
    <property type="entry name" value="Glutaredoxin"/>
    <property type="match status" value="1"/>
</dbReference>
<evidence type="ECO:0000313" key="3">
    <source>
        <dbReference type="Proteomes" id="UP000504636"/>
    </source>
</evidence>
<dbReference type="RefSeq" id="XP_033577633.1">
    <property type="nucleotide sequence ID" value="XM_033725406.1"/>
</dbReference>
<dbReference type="EMBL" id="MU003699">
    <property type="protein sequence ID" value="KAF2810669.1"/>
    <property type="molecule type" value="Genomic_DNA"/>
</dbReference>
<dbReference type="PANTHER" id="PTHR44051">
    <property type="entry name" value="GLUTATHIONE S-TRANSFERASE-RELATED"/>
    <property type="match status" value="1"/>
</dbReference>
<proteinExistence type="predicted"/>
<dbReference type="SUPFAM" id="SSF47616">
    <property type="entry name" value="GST C-terminal domain-like"/>
    <property type="match status" value="1"/>
</dbReference>
<dbReference type="InterPro" id="IPR010987">
    <property type="entry name" value="Glutathione-S-Trfase_C-like"/>
</dbReference>
<reference evidence="4" key="3">
    <citation type="submission" date="2025-04" db="UniProtKB">
        <authorList>
            <consortium name="RefSeq"/>
        </authorList>
    </citation>
    <scope>IDENTIFICATION</scope>
    <source>
        <strain evidence="4">CBS 304.34</strain>
    </source>
</reference>
<organism evidence="2">
    <name type="scientific">Mytilinidion resinicola</name>
    <dbReference type="NCBI Taxonomy" id="574789"/>
    <lineage>
        <taxon>Eukaryota</taxon>
        <taxon>Fungi</taxon>
        <taxon>Dikarya</taxon>
        <taxon>Ascomycota</taxon>
        <taxon>Pezizomycotina</taxon>
        <taxon>Dothideomycetes</taxon>
        <taxon>Pleosporomycetidae</taxon>
        <taxon>Mytilinidiales</taxon>
        <taxon>Mytilinidiaceae</taxon>
        <taxon>Mytilinidion</taxon>
    </lineage>
</organism>
<reference evidence="4" key="2">
    <citation type="submission" date="2020-04" db="EMBL/GenBank/DDBJ databases">
        <authorList>
            <consortium name="NCBI Genome Project"/>
        </authorList>
    </citation>
    <scope>NUCLEOTIDE SEQUENCE</scope>
    <source>
        <strain evidence="4">CBS 304.34</strain>
    </source>
</reference>
<dbReference type="PANTHER" id="PTHR44051:SF3">
    <property type="entry name" value="TRANSCRIPTIONAL REGULATOR URE2"/>
    <property type="match status" value="1"/>
</dbReference>
<dbReference type="OrthoDB" id="422574at2759"/>
<keyword evidence="3" id="KW-1185">Reference proteome</keyword>